<evidence type="ECO:0000313" key="11">
    <source>
        <dbReference type="EMBL" id="RDI38059.1"/>
    </source>
</evidence>
<dbReference type="RefSeq" id="WP_114835377.1">
    <property type="nucleotide sequence ID" value="NZ_LR699114.1"/>
</dbReference>
<proteinExistence type="inferred from homology"/>
<dbReference type="EMBL" id="QQAX01000034">
    <property type="protein sequence ID" value="RDI38059.1"/>
    <property type="molecule type" value="Genomic_DNA"/>
</dbReference>
<organism evidence="11 12">
    <name type="scientific">Aquicella lusitana</name>
    <dbReference type="NCBI Taxonomy" id="254246"/>
    <lineage>
        <taxon>Bacteria</taxon>
        <taxon>Pseudomonadati</taxon>
        <taxon>Pseudomonadota</taxon>
        <taxon>Gammaproteobacteria</taxon>
        <taxon>Legionellales</taxon>
        <taxon>Coxiellaceae</taxon>
        <taxon>Aquicella</taxon>
    </lineage>
</organism>
<keyword evidence="4" id="KW-1003">Cell membrane</keyword>
<comment type="similarity">
    <text evidence="2">Belongs to the GSP M family.</text>
</comment>
<keyword evidence="7" id="KW-0653">Protein transport</keyword>
<sequence length="168" mass="19114">MKEWLVKLKEAWANLAMREKRMVTAGGAFLGIFIVYQWIWTPLLNHVATLRNRIAANQKTLVWMQSADKAIQKMEGRTNIKAKRTSPVGLLSLLQKQINHAGLEQQLIQLKQTTNDSVEMHFQKVEFDKLIKLLMTVVKEQSVFISQMSVTAENTPGLVNADIILKLA</sequence>
<evidence type="ECO:0000256" key="4">
    <source>
        <dbReference type="ARBA" id="ARBA00022475"/>
    </source>
</evidence>
<evidence type="ECO:0000256" key="9">
    <source>
        <dbReference type="ARBA" id="ARBA00023136"/>
    </source>
</evidence>
<evidence type="ECO:0000256" key="8">
    <source>
        <dbReference type="ARBA" id="ARBA00022989"/>
    </source>
</evidence>
<comment type="caution">
    <text evidence="11">The sequence shown here is derived from an EMBL/GenBank/DDBJ whole genome shotgun (WGS) entry which is preliminary data.</text>
</comment>
<dbReference type="OrthoDB" id="6624834at2"/>
<evidence type="ECO:0000256" key="7">
    <source>
        <dbReference type="ARBA" id="ARBA00022927"/>
    </source>
</evidence>
<evidence type="ECO:0000256" key="5">
    <source>
        <dbReference type="ARBA" id="ARBA00022519"/>
    </source>
</evidence>
<keyword evidence="6 10" id="KW-0812">Transmembrane</keyword>
<gene>
    <name evidence="11" type="ORF">C8D86_13412</name>
</gene>
<reference evidence="11 12" key="1">
    <citation type="submission" date="2018-07" db="EMBL/GenBank/DDBJ databases">
        <title>Genomic Encyclopedia of Type Strains, Phase IV (KMG-IV): sequencing the most valuable type-strain genomes for metagenomic binning, comparative biology and taxonomic classification.</title>
        <authorList>
            <person name="Goeker M."/>
        </authorList>
    </citation>
    <scope>NUCLEOTIDE SEQUENCE [LARGE SCALE GENOMIC DNA]</scope>
    <source>
        <strain evidence="11 12">DSM 16500</strain>
    </source>
</reference>
<keyword evidence="5" id="KW-0997">Cell inner membrane</keyword>
<dbReference type="SUPFAM" id="SSF103054">
    <property type="entry name" value="General secretion pathway protein M, EpsM"/>
    <property type="match status" value="1"/>
</dbReference>
<dbReference type="GO" id="GO:0005886">
    <property type="term" value="C:plasma membrane"/>
    <property type="evidence" value="ECO:0007669"/>
    <property type="project" value="UniProtKB-SubCell"/>
</dbReference>
<accession>A0A370G5G2</accession>
<evidence type="ECO:0000256" key="6">
    <source>
        <dbReference type="ARBA" id="ARBA00022692"/>
    </source>
</evidence>
<evidence type="ECO:0000256" key="1">
    <source>
        <dbReference type="ARBA" id="ARBA00004377"/>
    </source>
</evidence>
<evidence type="ECO:0000256" key="2">
    <source>
        <dbReference type="ARBA" id="ARBA00010637"/>
    </source>
</evidence>
<dbReference type="Proteomes" id="UP000254720">
    <property type="component" value="Unassembled WGS sequence"/>
</dbReference>
<dbReference type="GO" id="GO:0015627">
    <property type="term" value="C:type II protein secretion system complex"/>
    <property type="evidence" value="ECO:0007669"/>
    <property type="project" value="InterPro"/>
</dbReference>
<keyword evidence="9 10" id="KW-0472">Membrane</keyword>
<keyword evidence="3" id="KW-0813">Transport</keyword>
<dbReference type="Pfam" id="PF04612">
    <property type="entry name" value="T2SSM"/>
    <property type="match status" value="1"/>
</dbReference>
<keyword evidence="12" id="KW-1185">Reference proteome</keyword>
<evidence type="ECO:0000256" key="3">
    <source>
        <dbReference type="ARBA" id="ARBA00022448"/>
    </source>
</evidence>
<dbReference type="InterPro" id="IPR007690">
    <property type="entry name" value="T2SS_GspM"/>
</dbReference>
<dbReference type="GO" id="GO:0015628">
    <property type="term" value="P:protein secretion by the type II secretion system"/>
    <property type="evidence" value="ECO:0007669"/>
    <property type="project" value="InterPro"/>
</dbReference>
<dbReference type="AlphaFoldDB" id="A0A370G5G2"/>
<protein>
    <submittedName>
        <fullName evidence="11">Type II secretion system protein M (GspM)</fullName>
    </submittedName>
</protein>
<feature type="transmembrane region" description="Helical" evidence="10">
    <location>
        <begin position="21"/>
        <end position="40"/>
    </location>
</feature>
<keyword evidence="8 10" id="KW-1133">Transmembrane helix</keyword>
<name>A0A370G5G2_9COXI</name>
<evidence type="ECO:0000256" key="10">
    <source>
        <dbReference type="SAM" id="Phobius"/>
    </source>
</evidence>
<dbReference type="InterPro" id="IPR023229">
    <property type="entry name" value="T2SS_M_periplasmic_sf"/>
</dbReference>
<comment type="subcellular location">
    <subcellularLocation>
        <location evidence="1">Cell inner membrane</location>
        <topology evidence="1">Single-pass membrane protein</topology>
    </subcellularLocation>
</comment>
<dbReference type="Gene3D" id="3.30.1360.100">
    <property type="entry name" value="General secretion pathway protein M, EpsM"/>
    <property type="match status" value="1"/>
</dbReference>
<evidence type="ECO:0000313" key="12">
    <source>
        <dbReference type="Proteomes" id="UP000254720"/>
    </source>
</evidence>